<dbReference type="Proteomes" id="UP000263900">
    <property type="component" value="Chromosome"/>
</dbReference>
<evidence type="ECO:0000313" key="2">
    <source>
        <dbReference type="EMBL" id="AXY74339.1"/>
    </source>
</evidence>
<proteinExistence type="predicted"/>
<name>A0A3B7MM05_9BACT</name>
<dbReference type="NCBIfam" id="NF033738">
    <property type="entry name" value="microvirid_RiPP"/>
    <property type="match status" value="1"/>
</dbReference>
<dbReference type="OrthoDB" id="678197at2"/>
<sequence length="61" mass="7087">MKQNEQTGQPFFARFLESQKTQQQRSAETHEQAWPGVSIPIFDFDHTMKYPSDGDDDLPTK</sequence>
<dbReference type="Pfam" id="PF12559">
    <property type="entry name" value="Inhibitor_I10"/>
    <property type="match status" value="1"/>
</dbReference>
<protein>
    <submittedName>
        <fullName evidence="2">Serine endopeptidase</fullName>
    </submittedName>
</protein>
<feature type="region of interest" description="Disordered" evidence="1">
    <location>
        <begin position="1"/>
        <end position="36"/>
    </location>
</feature>
<dbReference type="KEGG" id="pseg:D3H65_10275"/>
<dbReference type="EMBL" id="CP032157">
    <property type="protein sequence ID" value="AXY74339.1"/>
    <property type="molecule type" value="Genomic_DNA"/>
</dbReference>
<dbReference type="InterPro" id="IPR022217">
    <property type="entry name" value="Prot_inh_I10_marinostatin"/>
</dbReference>
<reference evidence="2 3" key="1">
    <citation type="submission" date="2018-09" db="EMBL/GenBank/DDBJ databases">
        <title>Genome sequencing of strain 6GH32-13.</title>
        <authorList>
            <person name="Weon H.-Y."/>
            <person name="Heo J."/>
            <person name="Kwon S.-W."/>
        </authorList>
    </citation>
    <scope>NUCLEOTIDE SEQUENCE [LARGE SCALE GENOMIC DNA]</scope>
    <source>
        <strain evidence="2 3">5GH32-13</strain>
    </source>
</reference>
<keyword evidence="3" id="KW-1185">Reference proteome</keyword>
<dbReference type="RefSeq" id="WP_119050226.1">
    <property type="nucleotide sequence ID" value="NZ_CP032157.1"/>
</dbReference>
<accession>A0A3B7MM05</accession>
<organism evidence="2 3">
    <name type="scientific">Paraflavitalea soli</name>
    <dbReference type="NCBI Taxonomy" id="2315862"/>
    <lineage>
        <taxon>Bacteria</taxon>
        <taxon>Pseudomonadati</taxon>
        <taxon>Bacteroidota</taxon>
        <taxon>Chitinophagia</taxon>
        <taxon>Chitinophagales</taxon>
        <taxon>Chitinophagaceae</taxon>
        <taxon>Paraflavitalea</taxon>
    </lineage>
</organism>
<dbReference type="AlphaFoldDB" id="A0A3B7MM05"/>
<evidence type="ECO:0000313" key="3">
    <source>
        <dbReference type="Proteomes" id="UP000263900"/>
    </source>
</evidence>
<gene>
    <name evidence="2" type="ORF">D3H65_10275</name>
</gene>
<evidence type="ECO:0000256" key="1">
    <source>
        <dbReference type="SAM" id="MobiDB-lite"/>
    </source>
</evidence>